<dbReference type="EMBL" id="JASVWF010000002">
    <property type="protein sequence ID" value="MDL5156377.1"/>
    <property type="molecule type" value="Genomic_DNA"/>
</dbReference>
<feature type="transmembrane region" description="Helical" evidence="8">
    <location>
        <begin position="337"/>
        <end position="357"/>
    </location>
</feature>
<dbReference type="GO" id="GO:0016757">
    <property type="term" value="F:glycosyltransferase activity"/>
    <property type="evidence" value="ECO:0007669"/>
    <property type="project" value="UniProtKB-KW"/>
</dbReference>
<dbReference type="EC" id="2.4.-.-" evidence="10"/>
<evidence type="ECO:0000256" key="5">
    <source>
        <dbReference type="ARBA" id="ARBA00022692"/>
    </source>
</evidence>
<comment type="caution">
    <text evidence="10">The sequence shown here is derived from an EMBL/GenBank/DDBJ whole genome shotgun (WGS) entry which is preliminary data.</text>
</comment>
<keyword evidence="6 8" id="KW-1133">Transmembrane helix</keyword>
<evidence type="ECO:0000256" key="6">
    <source>
        <dbReference type="ARBA" id="ARBA00022989"/>
    </source>
</evidence>
<feature type="transmembrane region" description="Helical" evidence="8">
    <location>
        <begin position="121"/>
        <end position="140"/>
    </location>
</feature>
<protein>
    <submittedName>
        <fullName evidence="10">Glycosyltransferase family 39 protein</fullName>
        <ecNumber evidence="10">2.4.-.-</ecNumber>
    </submittedName>
</protein>
<dbReference type="InterPro" id="IPR050297">
    <property type="entry name" value="LipidA_mod_glycosyltrf_83"/>
</dbReference>
<dbReference type="Proteomes" id="UP001231924">
    <property type="component" value="Unassembled WGS sequence"/>
</dbReference>
<evidence type="ECO:0000256" key="4">
    <source>
        <dbReference type="ARBA" id="ARBA00022679"/>
    </source>
</evidence>
<evidence type="ECO:0000256" key="2">
    <source>
        <dbReference type="ARBA" id="ARBA00022475"/>
    </source>
</evidence>
<dbReference type="RefSeq" id="WP_286052649.1">
    <property type="nucleotide sequence ID" value="NZ_JASVWF010000002.1"/>
</dbReference>
<reference evidence="10 11" key="1">
    <citation type="submission" date="2023-06" db="EMBL/GenBank/DDBJ databases">
        <title>Actinomycetospora Odt1-22.</title>
        <authorList>
            <person name="Supong K."/>
        </authorList>
    </citation>
    <scope>NUCLEOTIDE SEQUENCE [LARGE SCALE GENOMIC DNA]</scope>
    <source>
        <strain evidence="10 11">Odt1-22</strain>
    </source>
</reference>
<keyword evidence="7 8" id="KW-0472">Membrane</keyword>
<dbReference type="Pfam" id="PF13231">
    <property type="entry name" value="PMT_2"/>
    <property type="match status" value="1"/>
</dbReference>
<feature type="transmembrane region" description="Helical" evidence="8">
    <location>
        <begin position="88"/>
        <end position="109"/>
    </location>
</feature>
<keyword evidence="2" id="KW-1003">Cell membrane</keyword>
<gene>
    <name evidence="10" type="ORF">QRT03_10440</name>
</gene>
<dbReference type="PANTHER" id="PTHR33908">
    <property type="entry name" value="MANNOSYLTRANSFERASE YKCB-RELATED"/>
    <property type="match status" value="1"/>
</dbReference>
<keyword evidence="5 8" id="KW-0812">Transmembrane</keyword>
<feature type="transmembrane region" description="Helical" evidence="8">
    <location>
        <begin position="167"/>
        <end position="198"/>
    </location>
</feature>
<keyword evidence="3 10" id="KW-0328">Glycosyltransferase</keyword>
<feature type="transmembrane region" description="Helical" evidence="8">
    <location>
        <begin position="256"/>
        <end position="277"/>
    </location>
</feature>
<evidence type="ECO:0000256" key="1">
    <source>
        <dbReference type="ARBA" id="ARBA00004651"/>
    </source>
</evidence>
<feature type="transmembrane region" description="Helical" evidence="8">
    <location>
        <begin position="210"/>
        <end position="230"/>
    </location>
</feature>
<feature type="transmembrane region" description="Helical" evidence="8">
    <location>
        <begin position="284"/>
        <end position="301"/>
    </location>
</feature>
<dbReference type="PANTHER" id="PTHR33908:SF11">
    <property type="entry name" value="MEMBRANE PROTEIN"/>
    <property type="match status" value="1"/>
</dbReference>
<keyword evidence="4 10" id="KW-0808">Transferase</keyword>
<feature type="transmembrane region" description="Helical" evidence="8">
    <location>
        <begin position="307"/>
        <end position="325"/>
    </location>
</feature>
<proteinExistence type="predicted"/>
<dbReference type="InterPro" id="IPR038731">
    <property type="entry name" value="RgtA/B/C-like"/>
</dbReference>
<name>A0ABT7M9A7_9PSEU</name>
<sequence>MVTETSAPESPRPVAAWAVAPLASSVGAVAGVVGLVHLVLSFADGRWFDEMLMLAIGRHHLDWGSADQPPVAPLLAAAADALAPDQQWLMRLPAVLATAGAVLLAGLIARELGGDGRAQTLAALAQATGIWAAFYGHWLTPYALEPVEWLALAWLVVRWVRVRDDRLLVALGLVTGVAAQTKFQVLLLGAVLVVAVAVCGPRALLRRPALGVGVLLAAVIAAPTLVWQALHGWPQLAMGPVVAGEAEYLYGGRPGVAVQLVVGAGLLGAVLGSYGLVRLLRRPDLRFLGVTTVALAVFFVVTGGRPYYLAGLYGLLAAAGAVGLQRRREAGRTRWRWVAWPASALSVALAAVVLHLGTSSASPEVPERVADGTAAAYAALPAGLRDRTAIVGESYIYATYVDVYSARLGTPGAHSLNRSYGYFAPPSEDLDAALWIGTGPGPLRGSFAAARQVATLGDARDPDSTQLWLLTGRQEPWSSIWDRERHLDVS</sequence>
<evidence type="ECO:0000256" key="3">
    <source>
        <dbReference type="ARBA" id="ARBA00022676"/>
    </source>
</evidence>
<evidence type="ECO:0000259" key="9">
    <source>
        <dbReference type="Pfam" id="PF13231"/>
    </source>
</evidence>
<keyword evidence="11" id="KW-1185">Reference proteome</keyword>
<feature type="transmembrane region" description="Helical" evidence="8">
    <location>
        <begin position="14"/>
        <end position="43"/>
    </location>
</feature>
<evidence type="ECO:0000313" key="10">
    <source>
        <dbReference type="EMBL" id="MDL5156377.1"/>
    </source>
</evidence>
<evidence type="ECO:0000256" key="8">
    <source>
        <dbReference type="SAM" id="Phobius"/>
    </source>
</evidence>
<comment type="subcellular location">
    <subcellularLocation>
        <location evidence="1">Cell membrane</location>
        <topology evidence="1">Multi-pass membrane protein</topology>
    </subcellularLocation>
</comment>
<evidence type="ECO:0000256" key="7">
    <source>
        <dbReference type="ARBA" id="ARBA00023136"/>
    </source>
</evidence>
<organism evidence="10 11">
    <name type="scientific">Actinomycetospora termitidis</name>
    <dbReference type="NCBI Taxonomy" id="3053470"/>
    <lineage>
        <taxon>Bacteria</taxon>
        <taxon>Bacillati</taxon>
        <taxon>Actinomycetota</taxon>
        <taxon>Actinomycetes</taxon>
        <taxon>Pseudonocardiales</taxon>
        <taxon>Pseudonocardiaceae</taxon>
        <taxon>Actinomycetospora</taxon>
    </lineage>
</organism>
<accession>A0ABT7M9A7</accession>
<evidence type="ECO:0000313" key="11">
    <source>
        <dbReference type="Proteomes" id="UP001231924"/>
    </source>
</evidence>
<feature type="domain" description="Glycosyltransferase RgtA/B/C/D-like" evidence="9">
    <location>
        <begin position="67"/>
        <end position="227"/>
    </location>
</feature>